<keyword evidence="2" id="KW-1185">Reference proteome</keyword>
<name>A0AAE1DC47_9GAST</name>
<evidence type="ECO:0000313" key="1">
    <source>
        <dbReference type="EMBL" id="KAK3764987.1"/>
    </source>
</evidence>
<accession>A0AAE1DC47</accession>
<evidence type="ECO:0000313" key="2">
    <source>
        <dbReference type="Proteomes" id="UP001283361"/>
    </source>
</evidence>
<dbReference type="Proteomes" id="UP001283361">
    <property type="component" value="Unassembled WGS sequence"/>
</dbReference>
<sequence>MVKDKQHKRSDVGLPLQDVENKVVRWDGEGRRVAAQFGLNHVPLDLLLVSSHVLLKSIRVTFSPSPHQQAAIQNMSTPCAGVYHLDHGLGTGAECRLWPCTIQIGKSVRNEVQVQRESTSHCINSVAKETVHKSSMFDSLHLSQGLMIRHNARSITVSILLSTTQSSCLDIVGVRSSDTEDWCLVINRCGQVPAPHLVILSFASNVNRSSKNVSLTVSVTDYSGRQPATGHITAGFSEAH</sequence>
<dbReference type="AlphaFoldDB" id="A0AAE1DC47"/>
<proteinExistence type="predicted"/>
<organism evidence="1 2">
    <name type="scientific">Elysia crispata</name>
    <name type="common">lettuce slug</name>
    <dbReference type="NCBI Taxonomy" id="231223"/>
    <lineage>
        <taxon>Eukaryota</taxon>
        <taxon>Metazoa</taxon>
        <taxon>Spiralia</taxon>
        <taxon>Lophotrochozoa</taxon>
        <taxon>Mollusca</taxon>
        <taxon>Gastropoda</taxon>
        <taxon>Heterobranchia</taxon>
        <taxon>Euthyneura</taxon>
        <taxon>Panpulmonata</taxon>
        <taxon>Sacoglossa</taxon>
        <taxon>Placobranchoidea</taxon>
        <taxon>Plakobranchidae</taxon>
        <taxon>Elysia</taxon>
    </lineage>
</organism>
<comment type="caution">
    <text evidence="1">The sequence shown here is derived from an EMBL/GenBank/DDBJ whole genome shotgun (WGS) entry which is preliminary data.</text>
</comment>
<protein>
    <submittedName>
        <fullName evidence="1">Uncharacterized protein</fullName>
    </submittedName>
</protein>
<gene>
    <name evidence="1" type="ORF">RRG08_011074</name>
</gene>
<dbReference type="EMBL" id="JAWDGP010004362">
    <property type="protein sequence ID" value="KAK3764987.1"/>
    <property type="molecule type" value="Genomic_DNA"/>
</dbReference>
<reference evidence="1" key="1">
    <citation type="journal article" date="2023" name="G3 (Bethesda)">
        <title>A reference genome for the long-term kleptoplast-retaining sea slug Elysia crispata morphotype clarki.</title>
        <authorList>
            <person name="Eastman K.E."/>
            <person name="Pendleton A.L."/>
            <person name="Shaikh M.A."/>
            <person name="Suttiyut T."/>
            <person name="Ogas R."/>
            <person name="Tomko P."/>
            <person name="Gavelis G."/>
            <person name="Widhalm J.R."/>
            <person name="Wisecaver J.H."/>
        </authorList>
    </citation>
    <scope>NUCLEOTIDE SEQUENCE</scope>
    <source>
        <strain evidence="1">ECLA1</strain>
    </source>
</reference>